<feature type="domain" description="Glutamine amidotransferase" evidence="12">
    <location>
        <begin position="312"/>
        <end position="536"/>
    </location>
</feature>
<feature type="binding site" evidence="11">
    <location>
        <position position="25"/>
    </location>
    <ligand>
        <name>UTP</name>
        <dbReference type="ChEBI" id="CHEBI:46398"/>
    </ligand>
</feature>
<dbReference type="Gene3D" id="3.40.50.300">
    <property type="entry name" value="P-loop containing nucleotide triphosphate hydrolases"/>
    <property type="match status" value="1"/>
</dbReference>
<dbReference type="Pfam" id="PF00117">
    <property type="entry name" value="GATase"/>
    <property type="match status" value="1"/>
</dbReference>
<dbReference type="EMBL" id="LGFD01000019">
    <property type="protein sequence ID" value="KUK17611.1"/>
    <property type="molecule type" value="Genomic_DNA"/>
</dbReference>
<dbReference type="GO" id="GO:0019856">
    <property type="term" value="P:pyrimidine nucleobase biosynthetic process"/>
    <property type="evidence" value="ECO:0007669"/>
    <property type="project" value="TreeGrafter"/>
</dbReference>
<comment type="catalytic activity">
    <reaction evidence="11">
        <text>L-glutamine + H2O = L-glutamate + NH4(+)</text>
        <dbReference type="Rhea" id="RHEA:15889"/>
        <dbReference type="ChEBI" id="CHEBI:15377"/>
        <dbReference type="ChEBI" id="CHEBI:28938"/>
        <dbReference type="ChEBI" id="CHEBI:29985"/>
        <dbReference type="ChEBI" id="CHEBI:58359"/>
    </reaction>
</comment>
<feature type="binding site" evidence="11">
    <location>
        <position position="151"/>
    </location>
    <ligand>
        <name>Mg(2+)</name>
        <dbReference type="ChEBI" id="CHEBI:18420"/>
    </ligand>
</feature>
<keyword evidence="5 11" id="KW-0547">Nucleotide-binding</keyword>
<feature type="binding site" evidence="11">
    <location>
        <position position="83"/>
    </location>
    <ligand>
        <name>ATP</name>
        <dbReference type="ChEBI" id="CHEBI:30616"/>
    </ligand>
</feature>
<feature type="region of interest" description="Amidoligase domain" evidence="11">
    <location>
        <begin position="1"/>
        <end position="277"/>
    </location>
</feature>
<evidence type="ECO:0000256" key="6">
    <source>
        <dbReference type="ARBA" id="ARBA00022840"/>
    </source>
</evidence>
<dbReference type="SUPFAM" id="SSF52540">
    <property type="entry name" value="P-loop containing nucleoside triphosphate hydrolases"/>
    <property type="match status" value="1"/>
</dbReference>
<evidence type="ECO:0000256" key="11">
    <source>
        <dbReference type="HAMAP-Rule" id="MF_01227"/>
    </source>
</evidence>
<proteinExistence type="inferred from homology"/>
<feature type="binding site" evidence="11">
    <location>
        <position position="66"/>
    </location>
    <ligand>
        <name>L-glutamine</name>
        <dbReference type="ChEBI" id="CHEBI:58359"/>
    </ligand>
</feature>
<name>A0A101ELJ2_9EURY</name>
<keyword evidence="3 11" id="KW-0436">Ligase</keyword>
<comment type="caution">
    <text evidence="11">Lacks conserved residue(s) required for the propagation of feature annotation.</text>
</comment>
<dbReference type="PATRIC" id="fig|172049.5.peg.2059"/>
<dbReference type="InterPro" id="IPR033828">
    <property type="entry name" value="GATase1_CTP_Synthase"/>
</dbReference>
<feature type="binding site" evidence="11">
    <location>
        <position position="414"/>
    </location>
    <ligand>
        <name>L-glutamine</name>
        <dbReference type="ChEBI" id="CHEBI:58359"/>
    </ligand>
</feature>
<keyword evidence="4 11" id="KW-0479">Metal-binding</keyword>
<feature type="active site" description="Nucleophile; for glutamine hydrolysis" evidence="11">
    <location>
        <position position="390"/>
    </location>
</feature>
<feature type="binding site" evidence="11">
    <location>
        <position position="252"/>
    </location>
    <ligand>
        <name>ATP</name>
        <dbReference type="ChEBI" id="CHEBI:30616"/>
    </ligand>
</feature>
<dbReference type="OMA" id="EFNNAYR"/>
<evidence type="ECO:0000256" key="2">
    <source>
        <dbReference type="ARBA" id="ARBA00007533"/>
    </source>
</evidence>
<feature type="binding site" evidence="11">
    <location>
        <begin position="391"/>
        <end position="394"/>
    </location>
    <ligand>
        <name>L-glutamine</name>
        <dbReference type="ChEBI" id="CHEBI:58359"/>
    </ligand>
</feature>
<feature type="binding site" evidence="11">
    <location>
        <position position="471"/>
    </location>
    <ligand>
        <name>L-glutamine</name>
        <dbReference type="ChEBI" id="CHEBI:58359"/>
    </ligand>
</feature>
<evidence type="ECO:0000259" key="12">
    <source>
        <dbReference type="Pfam" id="PF00117"/>
    </source>
</evidence>
<dbReference type="GO" id="GO:0003883">
    <property type="term" value="F:CTP synthase activity"/>
    <property type="evidence" value="ECO:0007669"/>
    <property type="project" value="UniProtKB-UniRule"/>
</dbReference>
<dbReference type="InterPro" id="IPR004468">
    <property type="entry name" value="CTP_synthase"/>
</dbReference>
<sequence>MSTNNITFGGLDMAKIIFVTGGVVSGLGKGITSASLGMLMKSRGLKTTNIKIDPYLNYDAGTMSPYQHGEVFVLDDGGEVDLDLGNYERFLNTSLTFDHNITTGKVYSTVIEKERRGDYLGATVQVIPHITNEIKERVRKIADEYDVVVVEIGGTVGDIESMPFLEAARQMQLEEGRDNVAFVHVTYVPKLKVVGEQKTKPTQHSVKELRSLGIQPDAIIARSEDPLEENAKKKISLFTNVPTEAVISAYDVEDTYEVPLLLEKEGLGKYLTKRLGIDDREPDLKAWKEMVRKYKEIRDEVEIAIVGKYVKLADSYLSIKEALKHSSVANEVKVRIRWIEAEDLEKEGVKLLENVDGIIVPGGFGARGSEGKIMAVKYARENNIPFLGICFGFQLTVVEFARHVLGFKGANSTEIDPHTPYPIIDLMEEQRDLDKLGGTMRLGAYPIKIKKDTLAHKLYAKELIYERHRHRWEVNPDFINELEKAGLVFSGIAGDDERRMEILELPDKHYFIATQFHPEFKSRPMNPAPVFKGLVKAAKERRYG</sequence>
<feature type="binding site" evidence="11">
    <location>
        <position position="363"/>
    </location>
    <ligand>
        <name>L-glutamine</name>
        <dbReference type="ChEBI" id="CHEBI:58359"/>
    </ligand>
</feature>
<evidence type="ECO:0000256" key="7">
    <source>
        <dbReference type="ARBA" id="ARBA00022842"/>
    </source>
</evidence>
<dbReference type="GO" id="GO:0042802">
    <property type="term" value="F:identical protein binding"/>
    <property type="evidence" value="ECO:0007669"/>
    <property type="project" value="TreeGrafter"/>
</dbReference>
<comment type="similarity">
    <text evidence="2 11">Belongs to the CTP synthase family.</text>
</comment>
<dbReference type="PROSITE" id="PS51273">
    <property type="entry name" value="GATASE_TYPE_1"/>
    <property type="match status" value="1"/>
</dbReference>
<dbReference type="PANTHER" id="PTHR11550:SF0">
    <property type="entry name" value="CTP SYNTHASE-RELATED"/>
    <property type="match status" value="1"/>
</dbReference>
<dbReference type="InterPro" id="IPR027417">
    <property type="entry name" value="P-loop_NTPase"/>
</dbReference>
<feature type="active site" evidence="11">
    <location>
        <position position="519"/>
    </location>
</feature>
<feature type="binding site" evidence="11">
    <location>
        <begin position="26"/>
        <end position="31"/>
    </location>
    <ligand>
        <name>ATP</name>
        <dbReference type="ChEBI" id="CHEBI:30616"/>
    </ligand>
</feature>
<comment type="function">
    <text evidence="11">Catalyzes the ATP-dependent amination of UTP to CTP with either L-glutamine or ammonia as the source of nitrogen. Regulates intracellular CTP levels through interactions with the four ribonucleotide triphosphates.</text>
</comment>
<dbReference type="NCBIfam" id="TIGR00337">
    <property type="entry name" value="PyrG"/>
    <property type="match status" value="1"/>
</dbReference>
<evidence type="ECO:0000256" key="4">
    <source>
        <dbReference type="ARBA" id="ARBA00022723"/>
    </source>
</evidence>
<dbReference type="GO" id="GO:0097268">
    <property type="term" value="C:cytoophidium"/>
    <property type="evidence" value="ECO:0007669"/>
    <property type="project" value="UniProtKB-ARBA"/>
</dbReference>
<dbReference type="Proteomes" id="UP000053911">
    <property type="component" value="Unassembled WGS sequence"/>
</dbReference>
<feature type="binding site" evidence="11">
    <location>
        <begin position="198"/>
        <end position="203"/>
    </location>
    <ligand>
        <name>UTP</name>
        <dbReference type="ChEBI" id="CHEBI:46398"/>
    </ligand>
</feature>
<dbReference type="PANTHER" id="PTHR11550">
    <property type="entry name" value="CTP SYNTHASE"/>
    <property type="match status" value="1"/>
</dbReference>
<dbReference type="GO" id="GO:0004359">
    <property type="term" value="F:glutaminase activity"/>
    <property type="evidence" value="ECO:0007669"/>
    <property type="project" value="RHEA"/>
</dbReference>
<dbReference type="EC" id="6.3.4.2" evidence="11"/>
<feature type="binding site" evidence="11">
    <location>
        <begin position="158"/>
        <end position="160"/>
    </location>
    <ligand>
        <name>CTP</name>
        <dbReference type="ChEBI" id="CHEBI:37563"/>
        <note>allosteric inhibitor</note>
    </ligand>
</feature>
<dbReference type="CDD" id="cd01746">
    <property type="entry name" value="GATase1_CTP_Synthase"/>
    <property type="match status" value="1"/>
</dbReference>
<evidence type="ECO:0000256" key="8">
    <source>
        <dbReference type="ARBA" id="ARBA00022962"/>
    </source>
</evidence>
<keyword evidence="7 11" id="KW-0460">Magnesium</keyword>
<evidence type="ECO:0000259" key="13">
    <source>
        <dbReference type="Pfam" id="PF06418"/>
    </source>
</evidence>
<comment type="caution">
    <text evidence="14">The sequence shown here is derived from an EMBL/GenBank/DDBJ whole genome shotgun (WGS) entry which is preliminary data.</text>
</comment>
<comment type="activity regulation">
    <text evidence="11">Allosterically activated by GTP, when glutamine is the substrate; GTP has no effect on the reaction when ammonia is the substrate. The allosteric effector GTP functions by stabilizing the protein conformation that binds the tetrahedral intermediate(s) formed during glutamine hydrolysis. Inhibited by the product CTP, via allosteric rather than competitive inhibition.</text>
</comment>
<organism evidence="14 15">
    <name type="scientific">Thermococcus sibiricus</name>
    <dbReference type="NCBI Taxonomy" id="172049"/>
    <lineage>
        <taxon>Archaea</taxon>
        <taxon>Methanobacteriati</taxon>
        <taxon>Methanobacteriota</taxon>
        <taxon>Thermococci</taxon>
        <taxon>Thermococcales</taxon>
        <taxon>Thermococcaceae</taxon>
        <taxon>Thermococcus</taxon>
    </lineage>
</organism>
<keyword evidence="6 11" id="KW-0067">ATP-binding</keyword>
<reference evidence="15" key="1">
    <citation type="journal article" date="2015" name="MBio">
        <title>Genome-Resolved Metagenomic Analysis Reveals Roles for Candidate Phyla and Other Microbial Community Members in Biogeochemical Transformations in Oil Reservoirs.</title>
        <authorList>
            <person name="Hu P."/>
            <person name="Tom L."/>
            <person name="Singh A."/>
            <person name="Thomas B.C."/>
            <person name="Baker B.J."/>
            <person name="Piceno Y.M."/>
            <person name="Andersen G.L."/>
            <person name="Banfield J.F."/>
        </authorList>
    </citation>
    <scope>NUCLEOTIDE SEQUENCE [LARGE SCALE GENOMIC DNA]</scope>
</reference>
<dbReference type="SUPFAM" id="SSF52317">
    <property type="entry name" value="Class I glutamine amidotransferase-like"/>
    <property type="match status" value="1"/>
</dbReference>
<protein>
    <recommendedName>
        <fullName evidence="11">CTP synthase</fullName>
        <ecNumber evidence="11">6.3.4.2</ecNumber>
    </recommendedName>
    <alternativeName>
        <fullName evidence="11">Cytidine 5'-triphosphate synthase</fullName>
    </alternativeName>
    <alternativeName>
        <fullName evidence="11">Cytidine triphosphate synthetase</fullName>
        <shortName evidence="11">CTP synthetase</shortName>
        <shortName evidence="11">CTPS</shortName>
    </alternativeName>
    <alternativeName>
        <fullName evidence="11">UTP--ammonia ligase</fullName>
    </alternativeName>
</protein>
<dbReference type="CDD" id="cd03113">
    <property type="entry name" value="CTPS_N"/>
    <property type="match status" value="1"/>
</dbReference>
<keyword evidence="9 11" id="KW-0665">Pyrimidine biosynthesis</keyword>
<feature type="binding site" evidence="11">
    <location>
        <position position="83"/>
    </location>
    <ligand>
        <name>Mg(2+)</name>
        <dbReference type="ChEBI" id="CHEBI:18420"/>
    </ligand>
</feature>
<evidence type="ECO:0000256" key="5">
    <source>
        <dbReference type="ARBA" id="ARBA00022741"/>
    </source>
</evidence>
<feature type="domain" description="CTP synthase N-terminal" evidence="13">
    <location>
        <begin position="15"/>
        <end position="276"/>
    </location>
</feature>
<evidence type="ECO:0000256" key="10">
    <source>
        <dbReference type="ARBA" id="ARBA00047781"/>
    </source>
</evidence>
<feature type="binding site" evidence="11">
    <location>
        <position position="234"/>
    </location>
    <ligand>
        <name>UTP</name>
        <dbReference type="ChEBI" id="CHEBI:46398"/>
    </ligand>
</feature>
<accession>A0A101ELJ2</accession>
<evidence type="ECO:0000313" key="14">
    <source>
        <dbReference type="EMBL" id="KUK17611.1"/>
    </source>
</evidence>
<dbReference type="Gene3D" id="3.40.50.880">
    <property type="match status" value="1"/>
</dbReference>
<dbReference type="GO" id="GO:0046872">
    <property type="term" value="F:metal ion binding"/>
    <property type="evidence" value="ECO:0007669"/>
    <property type="project" value="UniProtKB-KW"/>
</dbReference>
<dbReference type="FunFam" id="3.40.50.880:FF:000002">
    <property type="entry name" value="CTP synthase"/>
    <property type="match status" value="1"/>
</dbReference>
<feature type="active site" evidence="11">
    <location>
        <position position="517"/>
    </location>
</feature>
<gene>
    <name evidence="11" type="primary">pyrG</name>
    <name evidence="14" type="ORF">XD54_1123</name>
</gene>
<feature type="binding site" evidence="11">
    <location>
        <position position="234"/>
    </location>
    <ligand>
        <name>CTP</name>
        <dbReference type="ChEBI" id="CHEBI:37563"/>
        <note>allosteric inhibitor</note>
    </ligand>
</feature>
<feature type="binding site" evidence="11">
    <location>
        <begin position="198"/>
        <end position="203"/>
    </location>
    <ligand>
        <name>CTP</name>
        <dbReference type="ChEBI" id="CHEBI:37563"/>
        <note>allosteric inhibitor</note>
    </ligand>
</feature>
<evidence type="ECO:0000256" key="1">
    <source>
        <dbReference type="ARBA" id="ARBA00005171"/>
    </source>
</evidence>
<evidence type="ECO:0000256" key="3">
    <source>
        <dbReference type="ARBA" id="ARBA00022598"/>
    </source>
</evidence>
<evidence type="ECO:0000256" key="9">
    <source>
        <dbReference type="ARBA" id="ARBA00022975"/>
    </source>
</evidence>
<dbReference type="NCBIfam" id="NF003792">
    <property type="entry name" value="PRK05380.1"/>
    <property type="match status" value="1"/>
</dbReference>
<dbReference type="Pfam" id="PF06418">
    <property type="entry name" value="CTP_synth_N"/>
    <property type="match status" value="1"/>
</dbReference>
<evidence type="ECO:0000313" key="15">
    <source>
        <dbReference type="Proteomes" id="UP000053911"/>
    </source>
</evidence>
<comment type="miscellaneous">
    <text evidence="11">CTPSs have evolved a hybrid strategy for distinguishing between UTP and CTP. The overlapping regions of the product feedback inhibitory and substrate sites recognize a common feature in both compounds, the triphosphate moiety. To differentiate isosteric substrate and product pyrimidine rings, an additional pocket far from the expected kinase/ligase catalytic site, specifically recognizes the cytosine and ribose portions of the product inhibitor.</text>
</comment>
<dbReference type="UniPathway" id="UPA00159">
    <property type="reaction ID" value="UER00277"/>
</dbReference>
<dbReference type="InterPro" id="IPR017926">
    <property type="entry name" value="GATASE"/>
</dbReference>
<dbReference type="FunFam" id="3.40.50.300:FF:000009">
    <property type="entry name" value="CTP synthase"/>
    <property type="match status" value="1"/>
</dbReference>
<dbReference type="InterPro" id="IPR029062">
    <property type="entry name" value="Class_I_gatase-like"/>
</dbReference>
<dbReference type="GO" id="GO:0044210">
    <property type="term" value="P:'de novo' CTP biosynthetic process"/>
    <property type="evidence" value="ECO:0007669"/>
    <property type="project" value="UniProtKB-UniRule"/>
</dbReference>
<comment type="catalytic activity">
    <reaction evidence="11">
        <text>UTP + NH4(+) + ATP = CTP + ADP + phosphate + 2 H(+)</text>
        <dbReference type="Rhea" id="RHEA:16597"/>
        <dbReference type="ChEBI" id="CHEBI:15378"/>
        <dbReference type="ChEBI" id="CHEBI:28938"/>
        <dbReference type="ChEBI" id="CHEBI:30616"/>
        <dbReference type="ChEBI" id="CHEBI:37563"/>
        <dbReference type="ChEBI" id="CHEBI:43474"/>
        <dbReference type="ChEBI" id="CHEBI:46398"/>
        <dbReference type="ChEBI" id="CHEBI:456216"/>
    </reaction>
</comment>
<dbReference type="HAMAP" id="MF_01227">
    <property type="entry name" value="PyrG"/>
    <property type="match status" value="1"/>
</dbReference>
<feature type="binding site" evidence="11">
    <location>
        <position position="25"/>
    </location>
    <ligand>
        <name>CTP</name>
        <dbReference type="ChEBI" id="CHEBI:37563"/>
        <note>allosteric inhibitor</note>
    </ligand>
</feature>
<dbReference type="AlphaFoldDB" id="A0A101ELJ2"/>
<comment type="subunit">
    <text evidence="11">Homotetramer.</text>
</comment>
<keyword evidence="8 11" id="KW-0315">Glutamine amidotransferase</keyword>
<dbReference type="GO" id="GO:0005524">
    <property type="term" value="F:ATP binding"/>
    <property type="evidence" value="ECO:0007669"/>
    <property type="project" value="UniProtKB-KW"/>
</dbReference>
<dbReference type="InterPro" id="IPR017456">
    <property type="entry name" value="CTP_synthase_N"/>
</dbReference>
<comment type="catalytic activity">
    <reaction evidence="10 11">
        <text>UTP + L-glutamine + ATP + H2O = CTP + L-glutamate + ADP + phosphate + 2 H(+)</text>
        <dbReference type="Rhea" id="RHEA:26426"/>
        <dbReference type="ChEBI" id="CHEBI:15377"/>
        <dbReference type="ChEBI" id="CHEBI:15378"/>
        <dbReference type="ChEBI" id="CHEBI:29985"/>
        <dbReference type="ChEBI" id="CHEBI:30616"/>
        <dbReference type="ChEBI" id="CHEBI:37563"/>
        <dbReference type="ChEBI" id="CHEBI:43474"/>
        <dbReference type="ChEBI" id="CHEBI:46398"/>
        <dbReference type="ChEBI" id="CHEBI:58359"/>
        <dbReference type="ChEBI" id="CHEBI:456216"/>
        <dbReference type="EC" id="6.3.4.2"/>
    </reaction>
</comment>
<comment type="pathway">
    <text evidence="1 11">Pyrimidine metabolism; CTP biosynthesis via de novo pathway; CTP from UDP: step 2/2.</text>
</comment>